<comment type="subcellular location">
    <subcellularLocation>
        <location evidence="1">Cell membrane</location>
        <topology evidence="1">Multi-pass membrane protein</topology>
    </subcellularLocation>
</comment>
<dbReference type="PROSITE" id="PS51846">
    <property type="entry name" value="CNNM"/>
    <property type="match status" value="1"/>
</dbReference>
<organism evidence="14 15">
    <name type="scientific">Cocleimonas flava</name>
    <dbReference type="NCBI Taxonomy" id="634765"/>
    <lineage>
        <taxon>Bacteria</taxon>
        <taxon>Pseudomonadati</taxon>
        <taxon>Pseudomonadota</taxon>
        <taxon>Gammaproteobacteria</taxon>
        <taxon>Thiotrichales</taxon>
        <taxon>Thiotrichaceae</taxon>
        <taxon>Cocleimonas</taxon>
    </lineage>
</organism>
<sequence length="429" mass="48197">MNINETPIGVLFLLLVILFLMSAFFSGTETALMSLNRYKLKHLSKKNKGAKLAMQLLQKPDRLIGVILIGNNLVNILITQLATYLGFRLGGSAGVAIATGLLTLALLVFAEVTPKTIAALRSEQIALPASYIYVVMLKFAYPLVWVINIIANTVVRLVGVDPNVTDNQSLSPEELKTVVNEASGLIPENHQDMLMRVLDMESTTVEDIMIPRTDISGIDLADDWNDIEEQILRSNFTRLLMYRGSINNIVGFLHLRRILPLFHEGKMDRERFENLISPAHFTPEGVPLTQQLINFQDERRRMSLVVDEYGDIQGLVTLEDILEEIVGQFSTSPANFDYEAKVNEDGSIWIEGAMHIRDINRQLNMELPTDGAKTINGLVTEELGQIPTPGTSILINDYPMEIRKTQNNVIKTLILYPRINDHKRTEETE</sequence>
<protein>
    <submittedName>
        <fullName evidence="14">Mg2+/Co2+ transporter CorB</fullName>
    </submittedName>
</protein>
<keyword evidence="3" id="KW-1003">Cell membrane</keyword>
<evidence type="ECO:0000256" key="1">
    <source>
        <dbReference type="ARBA" id="ARBA00004651"/>
    </source>
</evidence>
<dbReference type="Proteomes" id="UP000294887">
    <property type="component" value="Unassembled WGS sequence"/>
</dbReference>
<dbReference type="Pfam" id="PF03471">
    <property type="entry name" value="CorC_HlyC"/>
    <property type="match status" value="1"/>
</dbReference>
<dbReference type="Pfam" id="PF00571">
    <property type="entry name" value="CBS"/>
    <property type="match status" value="1"/>
</dbReference>
<feature type="transmembrane region" description="Helical" evidence="11">
    <location>
        <begin position="63"/>
        <end position="87"/>
    </location>
</feature>
<comment type="caution">
    <text evidence="14">The sequence shown here is derived from an EMBL/GenBank/DDBJ whole genome shotgun (WGS) entry which is preliminary data.</text>
</comment>
<dbReference type="InterPro" id="IPR005170">
    <property type="entry name" value="Transptr-assoc_dom"/>
</dbReference>
<reference evidence="14 15" key="1">
    <citation type="submission" date="2019-03" db="EMBL/GenBank/DDBJ databases">
        <title>Genomic Encyclopedia of Type Strains, Phase IV (KMG-IV): sequencing the most valuable type-strain genomes for metagenomic binning, comparative biology and taxonomic classification.</title>
        <authorList>
            <person name="Goeker M."/>
        </authorList>
    </citation>
    <scope>NUCLEOTIDE SEQUENCE [LARGE SCALE GENOMIC DNA]</scope>
    <source>
        <strain evidence="14 15">DSM 24830</strain>
    </source>
</reference>
<dbReference type="InterPro" id="IPR036318">
    <property type="entry name" value="FAD-bd_PCMH-like_sf"/>
</dbReference>
<dbReference type="Gene3D" id="3.10.580.10">
    <property type="entry name" value="CBS-domain"/>
    <property type="match status" value="1"/>
</dbReference>
<evidence type="ECO:0000313" key="14">
    <source>
        <dbReference type="EMBL" id="TCJ87667.1"/>
    </source>
</evidence>
<dbReference type="RefSeq" id="WP_207907047.1">
    <property type="nucleotide sequence ID" value="NZ_BAAAFU010000004.1"/>
</dbReference>
<evidence type="ECO:0000256" key="6">
    <source>
        <dbReference type="ARBA" id="ARBA00022989"/>
    </source>
</evidence>
<keyword evidence="5" id="KW-0677">Repeat</keyword>
<evidence type="ECO:0000259" key="12">
    <source>
        <dbReference type="PROSITE" id="PS51371"/>
    </source>
</evidence>
<evidence type="ECO:0000256" key="4">
    <source>
        <dbReference type="ARBA" id="ARBA00022692"/>
    </source>
</evidence>
<evidence type="ECO:0000256" key="9">
    <source>
        <dbReference type="PROSITE-ProRule" id="PRU00703"/>
    </source>
</evidence>
<keyword evidence="7 9" id="KW-0129">CBS domain</keyword>
<feature type="transmembrane region" description="Helical" evidence="11">
    <location>
        <begin position="93"/>
        <end position="113"/>
    </location>
</feature>
<dbReference type="InterPro" id="IPR002550">
    <property type="entry name" value="CNNM"/>
</dbReference>
<accession>A0A4R1F0E7</accession>
<keyword evidence="8 10" id="KW-0472">Membrane</keyword>
<dbReference type="SMART" id="SM01091">
    <property type="entry name" value="CorC_HlyC"/>
    <property type="match status" value="1"/>
</dbReference>
<dbReference type="AlphaFoldDB" id="A0A4R1F0E7"/>
<gene>
    <name evidence="14" type="ORF">EV695_2180</name>
</gene>
<dbReference type="Gene3D" id="3.30.465.10">
    <property type="match status" value="1"/>
</dbReference>
<dbReference type="PROSITE" id="PS51371">
    <property type="entry name" value="CBS"/>
    <property type="match status" value="1"/>
</dbReference>
<evidence type="ECO:0000256" key="8">
    <source>
        <dbReference type="ARBA" id="ARBA00023136"/>
    </source>
</evidence>
<dbReference type="PANTHER" id="PTHR22777:SF32">
    <property type="entry name" value="UPF0053 INNER MEMBRANE PROTEIN YFJD"/>
    <property type="match status" value="1"/>
</dbReference>
<evidence type="ECO:0000259" key="13">
    <source>
        <dbReference type="PROSITE" id="PS51846"/>
    </source>
</evidence>
<keyword evidence="4 10" id="KW-0812">Transmembrane</keyword>
<keyword evidence="15" id="KW-1185">Reference proteome</keyword>
<evidence type="ECO:0000313" key="15">
    <source>
        <dbReference type="Proteomes" id="UP000294887"/>
    </source>
</evidence>
<dbReference type="InterPro" id="IPR000644">
    <property type="entry name" value="CBS_dom"/>
</dbReference>
<evidence type="ECO:0000256" key="2">
    <source>
        <dbReference type="ARBA" id="ARBA00006337"/>
    </source>
</evidence>
<feature type="domain" description="CBS" evidence="12">
    <location>
        <begin position="275"/>
        <end position="331"/>
    </location>
</feature>
<evidence type="ECO:0000256" key="10">
    <source>
        <dbReference type="PROSITE-ProRule" id="PRU01193"/>
    </source>
</evidence>
<dbReference type="GO" id="GO:0050660">
    <property type="term" value="F:flavin adenine dinucleotide binding"/>
    <property type="evidence" value="ECO:0007669"/>
    <property type="project" value="InterPro"/>
</dbReference>
<keyword evidence="6 10" id="KW-1133">Transmembrane helix</keyword>
<evidence type="ECO:0000256" key="3">
    <source>
        <dbReference type="ARBA" id="ARBA00022475"/>
    </source>
</evidence>
<dbReference type="InterPro" id="IPR044751">
    <property type="entry name" value="Ion_transp-like_CBS"/>
</dbReference>
<dbReference type="InterPro" id="IPR046342">
    <property type="entry name" value="CBS_dom_sf"/>
</dbReference>
<evidence type="ECO:0000256" key="7">
    <source>
        <dbReference type="ARBA" id="ARBA00023122"/>
    </source>
</evidence>
<dbReference type="PANTHER" id="PTHR22777">
    <property type="entry name" value="HEMOLYSIN-RELATED"/>
    <property type="match status" value="1"/>
</dbReference>
<feature type="transmembrane region" description="Helical" evidence="11">
    <location>
        <begin position="125"/>
        <end position="147"/>
    </location>
</feature>
<evidence type="ECO:0000256" key="11">
    <source>
        <dbReference type="SAM" id="Phobius"/>
    </source>
</evidence>
<comment type="similarity">
    <text evidence="2">Belongs to the UPF0053 family.</text>
</comment>
<feature type="transmembrane region" description="Helical" evidence="11">
    <location>
        <begin position="12"/>
        <end position="35"/>
    </location>
</feature>
<name>A0A4R1F0E7_9GAMM</name>
<dbReference type="CDD" id="cd04590">
    <property type="entry name" value="CBS_pair_CorC_HlyC_assoc"/>
    <property type="match status" value="1"/>
</dbReference>
<proteinExistence type="inferred from homology"/>
<dbReference type="EMBL" id="SMFQ01000003">
    <property type="protein sequence ID" value="TCJ87667.1"/>
    <property type="molecule type" value="Genomic_DNA"/>
</dbReference>
<feature type="domain" description="CNNM transmembrane" evidence="13">
    <location>
        <begin position="4"/>
        <end position="192"/>
    </location>
</feature>
<dbReference type="SUPFAM" id="SSF54631">
    <property type="entry name" value="CBS-domain pair"/>
    <property type="match status" value="1"/>
</dbReference>
<dbReference type="Pfam" id="PF01595">
    <property type="entry name" value="CNNM"/>
    <property type="match status" value="1"/>
</dbReference>
<evidence type="ECO:0000256" key="5">
    <source>
        <dbReference type="ARBA" id="ARBA00022737"/>
    </source>
</evidence>
<dbReference type="GO" id="GO:0005886">
    <property type="term" value="C:plasma membrane"/>
    <property type="evidence" value="ECO:0007669"/>
    <property type="project" value="UniProtKB-SubCell"/>
</dbReference>
<dbReference type="SUPFAM" id="SSF56176">
    <property type="entry name" value="FAD-binding/transporter-associated domain-like"/>
    <property type="match status" value="1"/>
</dbReference>
<dbReference type="InterPro" id="IPR016169">
    <property type="entry name" value="FAD-bd_PCMH_sub2"/>
</dbReference>